<comment type="similarity">
    <text evidence="2">Belongs to the SYS1 family.</text>
</comment>
<dbReference type="GO" id="GO:0005802">
    <property type="term" value="C:trans-Golgi network"/>
    <property type="evidence" value="ECO:0007669"/>
    <property type="project" value="TreeGrafter"/>
</dbReference>
<evidence type="ECO:0000256" key="8">
    <source>
        <dbReference type="ARBA" id="ARBA00023136"/>
    </source>
</evidence>
<sequence length="195" mass="22921">MQRGYMKISSNVMNSELFKDTLSPSRIFAQIVLLQCTYYIIATLLFSFTASLFGYQFTFNWVFSWQLVDISNTLGLVLFFLWLLDTLLCVLFMTIIVGRSKLAWDFALTVHMINLFVVWLYSKEFPSSFWWWVLQITSSGILVFLGTYTTRWRELRQTFFDGLVDSELASNQRSSRTDDIEMQAMENHHNEETTN</sequence>
<dbReference type="AlphaFoldDB" id="A0AAV5QGV9"/>
<keyword evidence="3" id="KW-0813">Transport</keyword>
<accession>A0AAV5QGV9</accession>
<dbReference type="GO" id="GO:0006895">
    <property type="term" value="P:Golgi to endosome transport"/>
    <property type="evidence" value="ECO:0007669"/>
    <property type="project" value="TreeGrafter"/>
</dbReference>
<dbReference type="EMBL" id="BTFZ01000002">
    <property type="protein sequence ID" value="GMM33827.1"/>
    <property type="molecule type" value="Genomic_DNA"/>
</dbReference>
<dbReference type="GO" id="GO:0005829">
    <property type="term" value="C:cytosol"/>
    <property type="evidence" value="ECO:0007669"/>
    <property type="project" value="GOC"/>
</dbReference>
<proteinExistence type="inferred from homology"/>
<evidence type="ECO:0000256" key="9">
    <source>
        <dbReference type="SAM" id="Phobius"/>
    </source>
</evidence>
<dbReference type="Proteomes" id="UP001360560">
    <property type="component" value="Unassembled WGS sequence"/>
</dbReference>
<comment type="caution">
    <text evidence="10">The sequence shown here is derived from an EMBL/GenBank/DDBJ whole genome shotgun (WGS) entry which is preliminary data.</text>
</comment>
<keyword evidence="6 9" id="KW-1133">Transmembrane helix</keyword>
<dbReference type="RefSeq" id="XP_064850827.1">
    <property type="nucleotide sequence ID" value="XM_064994755.1"/>
</dbReference>
<gene>
    <name evidence="10" type="ORF">DASC09_011520</name>
</gene>
<evidence type="ECO:0000256" key="7">
    <source>
        <dbReference type="ARBA" id="ARBA00023034"/>
    </source>
</evidence>
<keyword evidence="11" id="KW-1185">Reference proteome</keyword>
<protein>
    <submittedName>
        <fullName evidence="10">Sys1 protein</fullName>
    </submittedName>
</protein>
<dbReference type="GO" id="GO:0000139">
    <property type="term" value="C:Golgi membrane"/>
    <property type="evidence" value="ECO:0007669"/>
    <property type="project" value="UniProtKB-SubCell"/>
</dbReference>
<feature type="transmembrane region" description="Helical" evidence="9">
    <location>
        <begin position="102"/>
        <end position="122"/>
    </location>
</feature>
<dbReference type="Pfam" id="PF09801">
    <property type="entry name" value="SYS1"/>
    <property type="match status" value="1"/>
</dbReference>
<feature type="transmembrane region" description="Helical" evidence="9">
    <location>
        <begin position="128"/>
        <end position="148"/>
    </location>
</feature>
<evidence type="ECO:0000256" key="5">
    <source>
        <dbReference type="ARBA" id="ARBA00022927"/>
    </source>
</evidence>
<keyword evidence="7" id="KW-0333">Golgi apparatus</keyword>
<keyword evidence="8 9" id="KW-0472">Membrane</keyword>
<evidence type="ECO:0000256" key="4">
    <source>
        <dbReference type="ARBA" id="ARBA00022692"/>
    </source>
</evidence>
<dbReference type="GO" id="GO:0034067">
    <property type="term" value="P:protein localization to Golgi apparatus"/>
    <property type="evidence" value="ECO:0007669"/>
    <property type="project" value="TreeGrafter"/>
</dbReference>
<evidence type="ECO:0000256" key="3">
    <source>
        <dbReference type="ARBA" id="ARBA00022448"/>
    </source>
</evidence>
<evidence type="ECO:0000313" key="11">
    <source>
        <dbReference type="Proteomes" id="UP001360560"/>
    </source>
</evidence>
<keyword evidence="5" id="KW-0653">Protein transport</keyword>
<organism evidence="10 11">
    <name type="scientific">Saccharomycopsis crataegensis</name>
    <dbReference type="NCBI Taxonomy" id="43959"/>
    <lineage>
        <taxon>Eukaryota</taxon>
        <taxon>Fungi</taxon>
        <taxon>Dikarya</taxon>
        <taxon>Ascomycota</taxon>
        <taxon>Saccharomycotina</taxon>
        <taxon>Saccharomycetes</taxon>
        <taxon>Saccharomycopsidaceae</taxon>
        <taxon>Saccharomycopsis</taxon>
    </lineage>
</organism>
<reference evidence="10 11" key="1">
    <citation type="journal article" date="2023" name="Elife">
        <title>Identification of key yeast species and microbe-microbe interactions impacting larval growth of Drosophila in the wild.</title>
        <authorList>
            <person name="Mure A."/>
            <person name="Sugiura Y."/>
            <person name="Maeda R."/>
            <person name="Honda K."/>
            <person name="Sakurai N."/>
            <person name="Takahashi Y."/>
            <person name="Watada M."/>
            <person name="Katoh T."/>
            <person name="Gotoh A."/>
            <person name="Gotoh Y."/>
            <person name="Taniguchi I."/>
            <person name="Nakamura K."/>
            <person name="Hayashi T."/>
            <person name="Katayama T."/>
            <person name="Uemura T."/>
            <person name="Hattori Y."/>
        </authorList>
    </citation>
    <scope>NUCLEOTIDE SEQUENCE [LARGE SCALE GENOMIC DNA]</scope>
    <source>
        <strain evidence="10 11">SC-9</strain>
    </source>
</reference>
<dbReference type="GeneID" id="90071806"/>
<evidence type="ECO:0000256" key="2">
    <source>
        <dbReference type="ARBA" id="ARBA00008160"/>
    </source>
</evidence>
<keyword evidence="4 9" id="KW-0812">Transmembrane</keyword>
<feature type="transmembrane region" description="Helical" evidence="9">
    <location>
        <begin position="27"/>
        <end position="53"/>
    </location>
</feature>
<evidence type="ECO:0000256" key="1">
    <source>
        <dbReference type="ARBA" id="ARBA00004653"/>
    </source>
</evidence>
<feature type="transmembrane region" description="Helical" evidence="9">
    <location>
        <begin position="73"/>
        <end position="95"/>
    </location>
</feature>
<evidence type="ECO:0000313" key="10">
    <source>
        <dbReference type="EMBL" id="GMM33827.1"/>
    </source>
</evidence>
<dbReference type="InterPro" id="IPR019185">
    <property type="entry name" value="Integral_membrane_SYS1-rel"/>
</dbReference>
<dbReference type="GO" id="GO:0043001">
    <property type="term" value="P:Golgi to plasma membrane protein transport"/>
    <property type="evidence" value="ECO:0007669"/>
    <property type="project" value="TreeGrafter"/>
</dbReference>
<evidence type="ECO:0000256" key="6">
    <source>
        <dbReference type="ARBA" id="ARBA00022989"/>
    </source>
</evidence>
<dbReference type="PANTHER" id="PTHR12952:SF0">
    <property type="entry name" value="PROTEIN SYS1 HOMOLOG"/>
    <property type="match status" value="1"/>
</dbReference>
<dbReference type="PANTHER" id="PTHR12952">
    <property type="entry name" value="SYS1"/>
    <property type="match status" value="1"/>
</dbReference>
<name>A0AAV5QGV9_9ASCO</name>
<comment type="subcellular location">
    <subcellularLocation>
        <location evidence="1">Golgi apparatus membrane</location>
        <topology evidence="1">Multi-pass membrane protein</topology>
    </subcellularLocation>
</comment>